<sequence length="372" mass="41844">MFTIVNIYKGTASLAFCRSFQENPEPGDQKGSLWVRRREAAAAAPAFSPPVTGTELEPIYEPEEDEGLGNKRAILSDTESKEEIPLYIQTLYSFLGKEAAEDFLHPTIEEKTVSPRAKWVLNKTKGFVDCEDIWKILRDNSKSKQTQLDSTIPPALQMSKFENLPTTKYQRFQRQMAHYRSRLALMQRASESNQDKTSLIIANNPLLGLNDLEGKSGPMKYLTPGSLNKAEEPFHKPHGLPPLNHHKTQLSRIARNSVNLKEQGLSKADRKQTNRFLSGERLHACSDRWFSDHYSVKRIRLPPKLLDTKKSGQSTSSKDTPKGKEKEPPAISSRNWEPLTMSAVIETTRTVAAPGQGAFKCGNVPKWTVDLP</sequence>
<dbReference type="PANTHER" id="PTHR37352:SF1">
    <property type="entry name" value="TESTIS-SPECIFIC GENE 13 PROTEIN"/>
    <property type="match status" value="1"/>
</dbReference>
<protein>
    <submittedName>
        <fullName evidence="2">Testis-specific gene 13 protein-like</fullName>
    </submittedName>
</protein>
<dbReference type="InterPro" id="IPR029241">
    <property type="entry name" value="TSGA13"/>
</dbReference>
<name>A0ABR0ZTK2_HUSHU</name>
<organism evidence="2 3">
    <name type="scientific">Huso huso</name>
    <name type="common">Beluga</name>
    <name type="synonym">Acipenser huso</name>
    <dbReference type="NCBI Taxonomy" id="61971"/>
    <lineage>
        <taxon>Eukaryota</taxon>
        <taxon>Metazoa</taxon>
        <taxon>Chordata</taxon>
        <taxon>Craniata</taxon>
        <taxon>Vertebrata</taxon>
        <taxon>Euteleostomi</taxon>
        <taxon>Actinopterygii</taxon>
        <taxon>Chondrostei</taxon>
        <taxon>Acipenseriformes</taxon>
        <taxon>Acipenseridae</taxon>
        <taxon>Huso</taxon>
    </lineage>
</organism>
<evidence type="ECO:0000313" key="3">
    <source>
        <dbReference type="Proteomes" id="UP001369086"/>
    </source>
</evidence>
<dbReference type="PANTHER" id="PTHR37352">
    <property type="entry name" value="TESTIS-SPECIFIC GENE 13 PROTEIN"/>
    <property type="match status" value="1"/>
</dbReference>
<proteinExistence type="predicted"/>
<evidence type="ECO:0000313" key="2">
    <source>
        <dbReference type="EMBL" id="KAK6488132.1"/>
    </source>
</evidence>
<gene>
    <name evidence="2" type="ORF">HHUSO_G9499</name>
</gene>
<feature type="compositionally biased region" description="Acidic residues" evidence="1">
    <location>
        <begin position="58"/>
        <end position="67"/>
    </location>
</feature>
<feature type="region of interest" description="Disordered" evidence="1">
    <location>
        <begin position="304"/>
        <end position="339"/>
    </location>
</feature>
<feature type="region of interest" description="Disordered" evidence="1">
    <location>
        <begin position="44"/>
        <end position="70"/>
    </location>
</feature>
<accession>A0ABR0ZTK2</accession>
<reference evidence="2 3" key="1">
    <citation type="submission" date="2021-05" db="EMBL/GenBank/DDBJ databases">
        <authorList>
            <person name="Zahm M."/>
            <person name="Klopp C."/>
            <person name="Cabau C."/>
            <person name="Kuhl H."/>
            <person name="Suciu R."/>
            <person name="Ciorpac M."/>
            <person name="Holostenco D."/>
            <person name="Gessner J."/>
            <person name="Wuertz S."/>
            <person name="Hohne C."/>
            <person name="Stock M."/>
            <person name="Gislard M."/>
            <person name="Lluch J."/>
            <person name="Milhes M."/>
            <person name="Lampietro C."/>
            <person name="Lopez Roques C."/>
            <person name="Donnadieu C."/>
            <person name="Du K."/>
            <person name="Schartl M."/>
            <person name="Guiguen Y."/>
        </authorList>
    </citation>
    <scope>NUCLEOTIDE SEQUENCE [LARGE SCALE GENOMIC DNA]</scope>
    <source>
        <strain evidence="2">Hh-F2</strain>
        <tissue evidence="2">Blood</tissue>
    </source>
</reference>
<dbReference type="Proteomes" id="UP001369086">
    <property type="component" value="Unassembled WGS sequence"/>
</dbReference>
<keyword evidence="3" id="KW-1185">Reference proteome</keyword>
<evidence type="ECO:0000256" key="1">
    <source>
        <dbReference type="SAM" id="MobiDB-lite"/>
    </source>
</evidence>
<dbReference type="Pfam" id="PF14994">
    <property type="entry name" value="TSGA13"/>
    <property type="match status" value="1"/>
</dbReference>
<dbReference type="EMBL" id="JAHFZB010000007">
    <property type="protein sequence ID" value="KAK6488132.1"/>
    <property type="molecule type" value="Genomic_DNA"/>
</dbReference>
<comment type="caution">
    <text evidence="2">The sequence shown here is derived from an EMBL/GenBank/DDBJ whole genome shotgun (WGS) entry which is preliminary data.</text>
</comment>
<feature type="compositionally biased region" description="Basic and acidic residues" evidence="1">
    <location>
        <begin position="319"/>
        <end position="328"/>
    </location>
</feature>